<dbReference type="GO" id="GO:0016491">
    <property type="term" value="F:oxidoreductase activity"/>
    <property type="evidence" value="ECO:0007669"/>
    <property type="project" value="UniProtKB-KW"/>
</dbReference>
<comment type="cofactor">
    <cofactor evidence="1">
        <name>FAD</name>
        <dbReference type="ChEBI" id="CHEBI:57692"/>
    </cofactor>
</comment>
<dbReference type="AlphaFoldDB" id="A0A3M0CKR2"/>
<dbReference type="SUPFAM" id="SSF55103">
    <property type="entry name" value="FAD-linked oxidases, C-terminal domain"/>
    <property type="match status" value="1"/>
</dbReference>
<gene>
    <name evidence="7" type="ORF">BXY39_1702</name>
</gene>
<sequence>MRIVRKGAPGYDAAREMNNARFDLKPDAIYYCDNQHDAADVVRRLGMCSRKTGIRVRAGGHQHEGMSSGDGVSVIDISEISRINFERRSGRVWIGAGAELQILYGATDAKRRLFPGGGCDDVHIGGLVLGGGWGFYTRHLGLCCDRLKAVRLVTADGQSIEVSDKIDGDLMWALRGGGGGNFGVVTDFFYELDPWPDGLERPSNFTIQWNRRSLIAEVMAEWATNFPVSADNRLTSLLQITLVEKELDAPEESDDVPLLLEGTYIGTAEQTEAALAELLPTTFDKRYRPKTASGAGSIVHTGFRHSHARRQYGPPRREVVRMAGQLDRNGLAAAPADVQSTCAGNPYPHKVSGFMPKTNIEKSQSGSGQPVHTPDPALIETVHGIFNEPAAPASKVRRYLSLHSLGGEVFTNETYRRRSAFPYRDKPFILQPEAWWADPDDTAATREGLDFIARLRERLAPYSEGGFINFPDRDLTGPDQRDRNALLRPYYGEENLEKLKQIKARMDPNNLFDFPMGIPPTD</sequence>
<dbReference type="PANTHER" id="PTHR42973:SF39">
    <property type="entry name" value="FAD-BINDING PCMH-TYPE DOMAIN-CONTAINING PROTEIN"/>
    <property type="match status" value="1"/>
</dbReference>
<reference evidence="7 8" key="1">
    <citation type="submission" date="2018-10" db="EMBL/GenBank/DDBJ databases">
        <title>Genomic Encyclopedia of Archaeal and Bacterial Type Strains, Phase II (KMG-II): from individual species to whole genera.</title>
        <authorList>
            <person name="Goeker M."/>
        </authorList>
    </citation>
    <scope>NUCLEOTIDE SEQUENCE [LARGE SCALE GENOMIC DNA]</scope>
    <source>
        <strain evidence="7 8">DSM 25217</strain>
    </source>
</reference>
<dbReference type="Pfam" id="PF01565">
    <property type="entry name" value="FAD_binding_4"/>
    <property type="match status" value="1"/>
</dbReference>
<keyword evidence="3" id="KW-0285">Flavoprotein</keyword>
<evidence type="ECO:0000313" key="7">
    <source>
        <dbReference type="EMBL" id="RMB07616.1"/>
    </source>
</evidence>
<proteinExistence type="inferred from homology"/>
<dbReference type="GO" id="GO:0071949">
    <property type="term" value="F:FAD binding"/>
    <property type="evidence" value="ECO:0007669"/>
    <property type="project" value="InterPro"/>
</dbReference>
<name>A0A3M0CKR2_9PROT</name>
<keyword evidence="4" id="KW-0274">FAD</keyword>
<dbReference type="PANTHER" id="PTHR42973">
    <property type="entry name" value="BINDING OXIDOREDUCTASE, PUTATIVE (AFU_ORTHOLOGUE AFUA_1G17690)-RELATED"/>
    <property type="match status" value="1"/>
</dbReference>
<evidence type="ECO:0000256" key="2">
    <source>
        <dbReference type="ARBA" id="ARBA00005466"/>
    </source>
</evidence>
<dbReference type="InParanoid" id="A0A3M0CKR2"/>
<dbReference type="SUPFAM" id="SSF56176">
    <property type="entry name" value="FAD-binding/transporter-associated domain-like"/>
    <property type="match status" value="1"/>
</dbReference>
<dbReference type="InterPro" id="IPR036318">
    <property type="entry name" value="FAD-bd_PCMH-like_sf"/>
</dbReference>
<evidence type="ECO:0000259" key="6">
    <source>
        <dbReference type="PROSITE" id="PS51387"/>
    </source>
</evidence>
<dbReference type="InterPro" id="IPR016166">
    <property type="entry name" value="FAD-bd_PCMH"/>
</dbReference>
<keyword evidence="5" id="KW-0560">Oxidoreductase</keyword>
<dbReference type="InterPro" id="IPR050416">
    <property type="entry name" value="FAD-linked_Oxidoreductase"/>
</dbReference>
<evidence type="ECO:0000256" key="5">
    <source>
        <dbReference type="ARBA" id="ARBA00023002"/>
    </source>
</evidence>
<keyword evidence="8" id="KW-1185">Reference proteome</keyword>
<dbReference type="InterPro" id="IPR012951">
    <property type="entry name" value="BBE"/>
</dbReference>
<dbReference type="Proteomes" id="UP000271227">
    <property type="component" value="Unassembled WGS sequence"/>
</dbReference>
<evidence type="ECO:0000256" key="3">
    <source>
        <dbReference type="ARBA" id="ARBA00022630"/>
    </source>
</evidence>
<dbReference type="Gene3D" id="3.30.465.10">
    <property type="match status" value="1"/>
</dbReference>
<dbReference type="InterPro" id="IPR016169">
    <property type="entry name" value="FAD-bd_PCMH_sub2"/>
</dbReference>
<evidence type="ECO:0000256" key="4">
    <source>
        <dbReference type="ARBA" id="ARBA00022827"/>
    </source>
</evidence>
<dbReference type="Pfam" id="PF08031">
    <property type="entry name" value="BBE"/>
    <property type="match status" value="1"/>
</dbReference>
<dbReference type="OrthoDB" id="9775082at2"/>
<accession>A0A3M0CKR2</accession>
<dbReference type="RefSeq" id="WP_121938419.1">
    <property type="nucleotide sequence ID" value="NZ_REFR01000011.1"/>
</dbReference>
<dbReference type="EMBL" id="REFR01000011">
    <property type="protein sequence ID" value="RMB07616.1"/>
    <property type="molecule type" value="Genomic_DNA"/>
</dbReference>
<comment type="similarity">
    <text evidence="2">Belongs to the oxygen-dependent FAD-linked oxidoreductase family.</text>
</comment>
<comment type="caution">
    <text evidence="7">The sequence shown here is derived from an EMBL/GenBank/DDBJ whole genome shotgun (WGS) entry which is preliminary data.</text>
</comment>
<dbReference type="InterPro" id="IPR016164">
    <property type="entry name" value="FAD-linked_Oxase-like_C"/>
</dbReference>
<evidence type="ECO:0000256" key="1">
    <source>
        <dbReference type="ARBA" id="ARBA00001974"/>
    </source>
</evidence>
<organism evidence="7 8">
    <name type="scientific">Eilatimonas milleporae</name>
    <dbReference type="NCBI Taxonomy" id="911205"/>
    <lineage>
        <taxon>Bacteria</taxon>
        <taxon>Pseudomonadati</taxon>
        <taxon>Pseudomonadota</taxon>
        <taxon>Alphaproteobacteria</taxon>
        <taxon>Kordiimonadales</taxon>
        <taxon>Kordiimonadaceae</taxon>
        <taxon>Eilatimonas</taxon>
    </lineage>
</organism>
<evidence type="ECO:0000313" key="8">
    <source>
        <dbReference type="Proteomes" id="UP000271227"/>
    </source>
</evidence>
<feature type="domain" description="FAD-binding PCMH-type" evidence="6">
    <location>
        <begin position="22"/>
        <end position="195"/>
    </location>
</feature>
<dbReference type="InterPro" id="IPR006094">
    <property type="entry name" value="Oxid_FAD_bind_N"/>
</dbReference>
<dbReference type="PROSITE" id="PS51387">
    <property type="entry name" value="FAD_PCMH"/>
    <property type="match status" value="1"/>
</dbReference>
<dbReference type="Gene3D" id="3.40.462.20">
    <property type="match status" value="1"/>
</dbReference>
<protein>
    <submittedName>
        <fullName evidence="7">FAD/FMN-containing dehydrogenase</fullName>
    </submittedName>
</protein>